<feature type="transmembrane region" description="Helical" evidence="6">
    <location>
        <begin position="38"/>
        <end position="62"/>
    </location>
</feature>
<feature type="transmembrane region" description="Helical" evidence="6">
    <location>
        <begin position="164"/>
        <end position="185"/>
    </location>
</feature>
<keyword evidence="9" id="KW-1185">Reference proteome</keyword>
<feature type="transmembrane region" description="Helical" evidence="6">
    <location>
        <begin position="214"/>
        <end position="238"/>
    </location>
</feature>
<dbReference type="InterPro" id="IPR011701">
    <property type="entry name" value="MFS"/>
</dbReference>
<organism evidence="8 9">
    <name type="scientific">Saccharothrix lopnurensis</name>
    <dbReference type="NCBI Taxonomy" id="1670621"/>
    <lineage>
        <taxon>Bacteria</taxon>
        <taxon>Bacillati</taxon>
        <taxon>Actinomycetota</taxon>
        <taxon>Actinomycetes</taxon>
        <taxon>Pseudonocardiales</taxon>
        <taxon>Pseudonocardiaceae</taxon>
        <taxon>Saccharothrix</taxon>
    </lineage>
</organism>
<comment type="subcellular location">
    <subcellularLocation>
        <location evidence="1">Cell membrane</location>
        <topology evidence="1">Multi-pass membrane protein</topology>
    </subcellularLocation>
</comment>
<keyword evidence="2" id="KW-1003">Cell membrane</keyword>
<feature type="transmembrane region" description="Helical" evidence="6">
    <location>
        <begin position="362"/>
        <end position="378"/>
    </location>
</feature>
<evidence type="ECO:0000259" key="7">
    <source>
        <dbReference type="PROSITE" id="PS50850"/>
    </source>
</evidence>
<evidence type="ECO:0000256" key="4">
    <source>
        <dbReference type="ARBA" id="ARBA00022989"/>
    </source>
</evidence>
<sequence>MTRDFRLVWLGQTASSLGNGVTQLAYPLVVLALTGSPAAAGALAAVRAVPYLVLGLPAGALVDRWDRKRTMVLCDLGRAVNVATVPVAVLLDALTPAHLVVTALVGGVLHVFFSAAENAVLPSVVARDRLASAVSATETAQAATGVVAGPLGGALLQLGRGVPFLVDAVSFLVSALCFAAVRADLRPERAERRSLRAEVAEGVRWLWRHRGLRSIALTAAGLQVAISGIALVAIVSAGDAAPTAVGGLFAALGAGGVVGAFLAPRLKDRLGLDGLLLGVVWLHAGLWAALALVDSLVAVGVVLALFTVSMPCFGVAALSHQLEVTPDHLLGRVGTAFSLLIWAATPVGAAAAGLLLDLTTPGTTSLVFAAWVVLLGAVRSRVWHGRVAAGTSP</sequence>
<dbReference type="Gene3D" id="1.20.1250.20">
    <property type="entry name" value="MFS general substrate transporter like domains"/>
    <property type="match status" value="1"/>
</dbReference>
<evidence type="ECO:0000256" key="2">
    <source>
        <dbReference type="ARBA" id="ARBA00022475"/>
    </source>
</evidence>
<feature type="transmembrane region" description="Helical" evidence="6">
    <location>
        <begin position="7"/>
        <end position="26"/>
    </location>
</feature>
<evidence type="ECO:0000256" key="6">
    <source>
        <dbReference type="SAM" id="Phobius"/>
    </source>
</evidence>
<proteinExistence type="predicted"/>
<dbReference type="Proteomes" id="UP001596220">
    <property type="component" value="Unassembled WGS sequence"/>
</dbReference>
<evidence type="ECO:0000313" key="8">
    <source>
        <dbReference type="EMBL" id="MFC6092700.1"/>
    </source>
</evidence>
<dbReference type="RefSeq" id="WP_380639180.1">
    <property type="nucleotide sequence ID" value="NZ_JBHSQO010000032.1"/>
</dbReference>
<evidence type="ECO:0000256" key="1">
    <source>
        <dbReference type="ARBA" id="ARBA00004651"/>
    </source>
</evidence>
<accession>A0ABW1PBD3</accession>
<feature type="transmembrane region" description="Helical" evidence="6">
    <location>
        <begin position="296"/>
        <end position="318"/>
    </location>
</feature>
<keyword evidence="5 6" id="KW-0472">Membrane</keyword>
<dbReference type="CDD" id="cd06173">
    <property type="entry name" value="MFS_MefA_like"/>
    <property type="match status" value="1"/>
</dbReference>
<feature type="domain" description="Major facilitator superfamily (MFS) profile" evidence="7">
    <location>
        <begin position="4"/>
        <end position="388"/>
    </location>
</feature>
<comment type="caution">
    <text evidence="8">The sequence shown here is derived from an EMBL/GenBank/DDBJ whole genome shotgun (WGS) entry which is preliminary data.</text>
</comment>
<feature type="transmembrane region" description="Helical" evidence="6">
    <location>
        <begin position="244"/>
        <end position="263"/>
    </location>
</feature>
<name>A0ABW1PBD3_9PSEU</name>
<dbReference type="SUPFAM" id="SSF103473">
    <property type="entry name" value="MFS general substrate transporter"/>
    <property type="match status" value="1"/>
</dbReference>
<feature type="transmembrane region" description="Helical" evidence="6">
    <location>
        <begin position="330"/>
        <end position="356"/>
    </location>
</feature>
<dbReference type="EMBL" id="JBHSQO010000032">
    <property type="protein sequence ID" value="MFC6092700.1"/>
    <property type="molecule type" value="Genomic_DNA"/>
</dbReference>
<keyword evidence="3 6" id="KW-0812">Transmembrane</keyword>
<protein>
    <submittedName>
        <fullName evidence="8">MFS transporter</fullName>
    </submittedName>
</protein>
<dbReference type="PROSITE" id="PS50850">
    <property type="entry name" value="MFS"/>
    <property type="match status" value="1"/>
</dbReference>
<feature type="transmembrane region" description="Helical" evidence="6">
    <location>
        <begin position="83"/>
        <end position="113"/>
    </location>
</feature>
<keyword evidence="4 6" id="KW-1133">Transmembrane helix</keyword>
<dbReference type="PANTHER" id="PTHR23513">
    <property type="entry name" value="INTEGRAL MEMBRANE EFFLUX PROTEIN-RELATED"/>
    <property type="match status" value="1"/>
</dbReference>
<dbReference type="PANTHER" id="PTHR23513:SF6">
    <property type="entry name" value="MAJOR FACILITATOR SUPERFAMILY ASSOCIATED DOMAIN-CONTAINING PROTEIN"/>
    <property type="match status" value="1"/>
</dbReference>
<feature type="transmembrane region" description="Helical" evidence="6">
    <location>
        <begin position="270"/>
        <end position="290"/>
    </location>
</feature>
<dbReference type="Pfam" id="PF07690">
    <property type="entry name" value="MFS_1"/>
    <property type="match status" value="1"/>
</dbReference>
<dbReference type="InterPro" id="IPR020846">
    <property type="entry name" value="MFS_dom"/>
</dbReference>
<dbReference type="InterPro" id="IPR036259">
    <property type="entry name" value="MFS_trans_sf"/>
</dbReference>
<reference evidence="9" key="1">
    <citation type="journal article" date="2019" name="Int. J. Syst. Evol. Microbiol.">
        <title>The Global Catalogue of Microorganisms (GCM) 10K type strain sequencing project: providing services to taxonomists for standard genome sequencing and annotation.</title>
        <authorList>
            <consortium name="The Broad Institute Genomics Platform"/>
            <consortium name="The Broad Institute Genome Sequencing Center for Infectious Disease"/>
            <person name="Wu L."/>
            <person name="Ma J."/>
        </authorList>
    </citation>
    <scope>NUCLEOTIDE SEQUENCE [LARGE SCALE GENOMIC DNA]</scope>
    <source>
        <strain evidence="9">CGMCC 4.7246</strain>
    </source>
</reference>
<gene>
    <name evidence="8" type="ORF">ACFP3R_25790</name>
</gene>
<evidence type="ECO:0000313" key="9">
    <source>
        <dbReference type="Proteomes" id="UP001596220"/>
    </source>
</evidence>
<evidence type="ECO:0000256" key="3">
    <source>
        <dbReference type="ARBA" id="ARBA00022692"/>
    </source>
</evidence>
<evidence type="ECO:0000256" key="5">
    <source>
        <dbReference type="ARBA" id="ARBA00023136"/>
    </source>
</evidence>